<feature type="domain" description="Tyr recombinase" evidence="4">
    <location>
        <begin position="220"/>
        <end position="414"/>
    </location>
</feature>
<proteinExistence type="inferred from homology"/>
<dbReference type="Pfam" id="PF20172">
    <property type="entry name" value="DUF6538"/>
    <property type="match status" value="1"/>
</dbReference>
<evidence type="ECO:0000256" key="1">
    <source>
        <dbReference type="ARBA" id="ARBA00008857"/>
    </source>
</evidence>
<dbReference type="GO" id="GO:0006310">
    <property type="term" value="P:DNA recombination"/>
    <property type="evidence" value="ECO:0007669"/>
    <property type="project" value="UniProtKB-KW"/>
</dbReference>
<dbReference type="Gene3D" id="1.10.443.10">
    <property type="entry name" value="Intergrase catalytic core"/>
    <property type="match status" value="1"/>
</dbReference>
<dbReference type="OrthoDB" id="9784724at2"/>
<evidence type="ECO:0000259" key="4">
    <source>
        <dbReference type="PROSITE" id="PS51898"/>
    </source>
</evidence>
<dbReference type="InterPro" id="IPR011010">
    <property type="entry name" value="DNA_brk_join_enz"/>
</dbReference>
<dbReference type="InterPro" id="IPR013762">
    <property type="entry name" value="Integrase-like_cat_sf"/>
</dbReference>
<dbReference type="PANTHER" id="PTHR30349">
    <property type="entry name" value="PHAGE INTEGRASE-RELATED"/>
    <property type="match status" value="1"/>
</dbReference>
<dbReference type="AlphaFoldDB" id="C6E4K6"/>
<dbReference type="HOGENOM" id="CLU_022238_0_0_7"/>
<dbReference type="eggNOG" id="COG0582">
    <property type="taxonomic scope" value="Bacteria"/>
</dbReference>
<protein>
    <submittedName>
        <fullName evidence="5">Integrase family protein</fullName>
    </submittedName>
</protein>
<organism evidence="5">
    <name type="scientific">Geobacter sp. (strain M21)</name>
    <dbReference type="NCBI Taxonomy" id="443144"/>
    <lineage>
        <taxon>Bacteria</taxon>
        <taxon>Pseudomonadati</taxon>
        <taxon>Thermodesulfobacteriota</taxon>
        <taxon>Desulfuromonadia</taxon>
        <taxon>Geobacterales</taxon>
        <taxon>Geobacteraceae</taxon>
        <taxon>Geobacter</taxon>
    </lineage>
</organism>
<dbReference type="Pfam" id="PF00589">
    <property type="entry name" value="Phage_integrase"/>
    <property type="match status" value="1"/>
</dbReference>
<dbReference type="CDD" id="cd01184">
    <property type="entry name" value="INT_C_like_1"/>
    <property type="match status" value="1"/>
</dbReference>
<keyword evidence="2" id="KW-0238">DNA-binding</keyword>
<keyword evidence="3" id="KW-0233">DNA recombination</keyword>
<dbReference type="InterPro" id="IPR046668">
    <property type="entry name" value="DUF6538"/>
</dbReference>
<dbReference type="SUPFAM" id="SSF56349">
    <property type="entry name" value="DNA breaking-rejoining enzymes"/>
    <property type="match status" value="1"/>
</dbReference>
<dbReference type="InterPro" id="IPR050090">
    <property type="entry name" value="Tyrosine_recombinase_XerCD"/>
</dbReference>
<dbReference type="PROSITE" id="PS51898">
    <property type="entry name" value="TYR_RECOMBINASE"/>
    <property type="match status" value="1"/>
</dbReference>
<dbReference type="STRING" id="443144.GM21_1447"/>
<dbReference type="EMBL" id="CP001661">
    <property type="protein sequence ID" value="ACT17504.1"/>
    <property type="molecule type" value="Genomic_DNA"/>
</dbReference>
<dbReference type="InterPro" id="IPR002104">
    <property type="entry name" value="Integrase_catalytic"/>
</dbReference>
<evidence type="ECO:0000256" key="2">
    <source>
        <dbReference type="ARBA" id="ARBA00023125"/>
    </source>
</evidence>
<name>C6E4K6_GEOSM</name>
<dbReference type="Gene3D" id="1.10.150.130">
    <property type="match status" value="1"/>
</dbReference>
<evidence type="ECO:0000256" key="3">
    <source>
        <dbReference type="ARBA" id="ARBA00023172"/>
    </source>
</evidence>
<accession>C6E4K6</accession>
<dbReference type="GO" id="GO:0015074">
    <property type="term" value="P:DNA integration"/>
    <property type="evidence" value="ECO:0007669"/>
    <property type="project" value="InterPro"/>
</dbReference>
<evidence type="ECO:0000313" key="5">
    <source>
        <dbReference type="EMBL" id="ACT17504.1"/>
    </source>
</evidence>
<dbReference type="InterPro" id="IPR010998">
    <property type="entry name" value="Integrase_recombinase_N"/>
</dbReference>
<reference evidence="5" key="1">
    <citation type="submission" date="2009-07" db="EMBL/GenBank/DDBJ databases">
        <title>Complete sequence of Geobacter sp. M21.</title>
        <authorList>
            <consortium name="US DOE Joint Genome Institute"/>
            <person name="Lucas S."/>
            <person name="Copeland A."/>
            <person name="Lapidus A."/>
            <person name="Glavina del Rio T."/>
            <person name="Dalin E."/>
            <person name="Tice H."/>
            <person name="Bruce D."/>
            <person name="Goodwin L."/>
            <person name="Pitluck S."/>
            <person name="Saunders E."/>
            <person name="Brettin T."/>
            <person name="Detter J.C."/>
            <person name="Han C."/>
            <person name="Larimer F."/>
            <person name="Land M."/>
            <person name="Hauser L."/>
            <person name="Kyrpides N."/>
            <person name="Ovchinnikova G."/>
            <person name="Lovley D."/>
        </authorList>
    </citation>
    <scope>NUCLEOTIDE SEQUENCE [LARGE SCALE GENOMIC DNA]</scope>
    <source>
        <strain evidence="5">M21</strain>
    </source>
</reference>
<dbReference type="GO" id="GO:0003677">
    <property type="term" value="F:DNA binding"/>
    <property type="evidence" value="ECO:0007669"/>
    <property type="project" value="UniProtKB-KW"/>
</dbReference>
<comment type="similarity">
    <text evidence="1">Belongs to the 'phage' integrase family.</text>
</comment>
<dbReference type="PANTHER" id="PTHR30349:SF41">
    <property type="entry name" value="INTEGRASE_RECOMBINASE PROTEIN MJ0367-RELATED"/>
    <property type="match status" value="1"/>
</dbReference>
<dbReference type="KEGG" id="gem:GM21_1447"/>
<sequence>MSYPTHLIRRNGHYHYKIKVPVDLQQHFPCTFINRSLKTTDLQEAKTILVGMEYRIHRVFTLLRTGMLSEDMTKQVVSDIVPVRAKSVVAKGLMLSAVIKQYVFEKEAQWTPKTKMEMAGVFKVVLDVLGDVDVKSLNRQALLDMRSTLMKLPSNMYKRYPGLTVGQLLEMSDITPMSIKSVNKYMKGVGAVLRYCAKECLIVVNYADGLKIMEKSKPDQERSIYDNADMKRIFDNLPRKEKYPERYWIPLIGCYSGMRLNEICQLYVEDIQQVEGIWCFNINGDKDKRLKNQTSERIIPIHPKLIELGLIEYWQVVKESGVPRLWMELTWMDVNGYSNNFGKWYQRFNRECVTSDPKKVFHSFRHVVTDTLKQAGVQDSIIAELVGHSQGTHSMTMSRYGKRYQPKVLLEAMVHLDYGIEISPMQVPGL</sequence>
<gene>
    <name evidence="5" type="ordered locus">GM21_1447</name>
</gene>